<dbReference type="EMBL" id="PKPP01021966">
    <property type="protein sequence ID" value="PWA34649.1"/>
    <property type="molecule type" value="Genomic_DNA"/>
</dbReference>
<gene>
    <name evidence="1" type="ORF">CTI12_AA617010</name>
</gene>
<evidence type="ECO:0000313" key="2">
    <source>
        <dbReference type="Proteomes" id="UP000245207"/>
    </source>
</evidence>
<comment type="caution">
    <text evidence="1">The sequence shown here is derived from an EMBL/GenBank/DDBJ whole genome shotgun (WGS) entry which is preliminary data.</text>
</comment>
<keyword evidence="2" id="KW-1185">Reference proteome</keyword>
<protein>
    <submittedName>
        <fullName evidence="1">Protein kinase domain, Nitrogen network kinase 1, Phloem protein 2-like protein</fullName>
    </submittedName>
</protein>
<accession>A0A2U1KCZ8</accession>
<name>A0A2U1KCZ8_ARTAN</name>
<keyword evidence="1" id="KW-0418">Kinase</keyword>
<dbReference type="AlphaFoldDB" id="A0A2U1KCZ8"/>
<dbReference type="PANTHER" id="PTHR32278">
    <property type="entry name" value="F-BOX DOMAIN-CONTAINING PROTEIN"/>
    <property type="match status" value="1"/>
</dbReference>
<dbReference type="GO" id="GO:0016301">
    <property type="term" value="F:kinase activity"/>
    <property type="evidence" value="ECO:0007669"/>
    <property type="project" value="UniProtKB-KW"/>
</dbReference>
<organism evidence="1 2">
    <name type="scientific">Artemisia annua</name>
    <name type="common">Sweet wormwood</name>
    <dbReference type="NCBI Taxonomy" id="35608"/>
    <lineage>
        <taxon>Eukaryota</taxon>
        <taxon>Viridiplantae</taxon>
        <taxon>Streptophyta</taxon>
        <taxon>Embryophyta</taxon>
        <taxon>Tracheophyta</taxon>
        <taxon>Spermatophyta</taxon>
        <taxon>Magnoliopsida</taxon>
        <taxon>eudicotyledons</taxon>
        <taxon>Gunneridae</taxon>
        <taxon>Pentapetalae</taxon>
        <taxon>asterids</taxon>
        <taxon>campanulids</taxon>
        <taxon>Asterales</taxon>
        <taxon>Asteraceae</taxon>
        <taxon>Asteroideae</taxon>
        <taxon>Anthemideae</taxon>
        <taxon>Artemisiinae</taxon>
        <taxon>Artemisia</taxon>
    </lineage>
</organism>
<dbReference type="PANTHER" id="PTHR32278:SF111">
    <property type="entry name" value="F-BOX PROTEIN PP2-B12-RELATED"/>
    <property type="match status" value="1"/>
</dbReference>
<dbReference type="OrthoDB" id="1918565at2759"/>
<dbReference type="InterPro" id="IPR025886">
    <property type="entry name" value="PP2-like"/>
</dbReference>
<reference evidence="1 2" key="1">
    <citation type="journal article" date="2018" name="Mol. Plant">
        <title>The genome of Artemisia annua provides insight into the evolution of Asteraceae family and artemisinin biosynthesis.</title>
        <authorList>
            <person name="Shen Q."/>
            <person name="Zhang L."/>
            <person name="Liao Z."/>
            <person name="Wang S."/>
            <person name="Yan T."/>
            <person name="Shi P."/>
            <person name="Liu M."/>
            <person name="Fu X."/>
            <person name="Pan Q."/>
            <person name="Wang Y."/>
            <person name="Lv Z."/>
            <person name="Lu X."/>
            <person name="Zhang F."/>
            <person name="Jiang W."/>
            <person name="Ma Y."/>
            <person name="Chen M."/>
            <person name="Hao X."/>
            <person name="Li L."/>
            <person name="Tang Y."/>
            <person name="Lv G."/>
            <person name="Zhou Y."/>
            <person name="Sun X."/>
            <person name="Brodelius P.E."/>
            <person name="Rose J.K.C."/>
            <person name="Tang K."/>
        </authorList>
    </citation>
    <scope>NUCLEOTIDE SEQUENCE [LARGE SCALE GENOMIC DNA]</scope>
    <source>
        <strain evidence="2">cv. Huhao1</strain>
        <tissue evidence="1">Leaf</tissue>
    </source>
</reference>
<dbReference type="Pfam" id="PF14299">
    <property type="entry name" value="PP2"/>
    <property type="match status" value="1"/>
</dbReference>
<evidence type="ECO:0000313" key="1">
    <source>
        <dbReference type="EMBL" id="PWA34649.1"/>
    </source>
</evidence>
<sequence length="124" mass="14424">MLSPETAYASYLVYKLPQDRSIFEAPLKVNTGHRPSDPWYIYLASPPNTPVIVPKFDENSYNPLNRHKLNPLPRQRSDGWMEVKVWQFDTWETPETVSMHLKLEHPVKKDLSGLIIHGIELRSI</sequence>
<dbReference type="Proteomes" id="UP000245207">
    <property type="component" value="Unassembled WGS sequence"/>
</dbReference>
<keyword evidence="1" id="KW-0808">Transferase</keyword>
<proteinExistence type="predicted"/>